<dbReference type="Proteomes" id="UP001307889">
    <property type="component" value="Chromosome 6"/>
</dbReference>
<name>A0ABN7AWN8_9HEMI</name>
<evidence type="ECO:0000313" key="2">
    <source>
        <dbReference type="Proteomes" id="UP001307889"/>
    </source>
</evidence>
<dbReference type="EMBL" id="AP028914">
    <property type="protein sequence ID" value="BES95729.1"/>
    <property type="molecule type" value="Genomic_DNA"/>
</dbReference>
<evidence type="ECO:0000313" key="1">
    <source>
        <dbReference type="EMBL" id="BES95729.1"/>
    </source>
</evidence>
<gene>
    <name evidence="1" type="ORF">NTJ_08541</name>
</gene>
<protein>
    <submittedName>
        <fullName evidence="1">Uncharacterized protein</fullName>
    </submittedName>
</protein>
<sequence>MGSLWLLPKCRTGVVFRQLKKMSMKNGMRRYGITSSPGDIIGKRKNPGYEPNVTQHGAALGGSQDHLGGTLTCTLEG</sequence>
<organism evidence="1 2">
    <name type="scientific">Nesidiocoris tenuis</name>
    <dbReference type="NCBI Taxonomy" id="355587"/>
    <lineage>
        <taxon>Eukaryota</taxon>
        <taxon>Metazoa</taxon>
        <taxon>Ecdysozoa</taxon>
        <taxon>Arthropoda</taxon>
        <taxon>Hexapoda</taxon>
        <taxon>Insecta</taxon>
        <taxon>Pterygota</taxon>
        <taxon>Neoptera</taxon>
        <taxon>Paraneoptera</taxon>
        <taxon>Hemiptera</taxon>
        <taxon>Heteroptera</taxon>
        <taxon>Panheteroptera</taxon>
        <taxon>Cimicomorpha</taxon>
        <taxon>Miridae</taxon>
        <taxon>Dicyphina</taxon>
        <taxon>Nesidiocoris</taxon>
    </lineage>
</organism>
<accession>A0ABN7AWN8</accession>
<proteinExistence type="predicted"/>
<reference evidence="1 2" key="1">
    <citation type="submission" date="2023-09" db="EMBL/GenBank/DDBJ databases">
        <title>Nesidiocoris tenuis whole genome shotgun sequence.</title>
        <authorList>
            <person name="Shibata T."/>
            <person name="Shimoda M."/>
            <person name="Kobayashi T."/>
            <person name="Uehara T."/>
        </authorList>
    </citation>
    <scope>NUCLEOTIDE SEQUENCE [LARGE SCALE GENOMIC DNA]</scope>
    <source>
        <strain evidence="1 2">Japan</strain>
    </source>
</reference>
<keyword evidence="2" id="KW-1185">Reference proteome</keyword>